<dbReference type="EMBL" id="JBHFFA010000001">
    <property type="protein sequence ID" value="KAL2651047.1"/>
    <property type="molecule type" value="Genomic_DNA"/>
</dbReference>
<sequence>MQFHPQGIEELYLKFVSVDPPYSRRVLSARVPLGTVLPSPALENQRFQTRVPVPLTCPLRPECRLPIGSGLSLLLQDLVSGNLAPSTGDFAPPANSGVPGSKVPLIPICTAHRSWISLAQL</sequence>
<gene>
    <name evidence="1" type="ORF">R1flu_019175</name>
</gene>
<dbReference type="AlphaFoldDB" id="A0ABD1ZHX2"/>
<organism evidence="1 2">
    <name type="scientific">Riccia fluitans</name>
    <dbReference type="NCBI Taxonomy" id="41844"/>
    <lineage>
        <taxon>Eukaryota</taxon>
        <taxon>Viridiplantae</taxon>
        <taxon>Streptophyta</taxon>
        <taxon>Embryophyta</taxon>
        <taxon>Marchantiophyta</taxon>
        <taxon>Marchantiopsida</taxon>
        <taxon>Marchantiidae</taxon>
        <taxon>Marchantiales</taxon>
        <taxon>Ricciaceae</taxon>
        <taxon>Riccia</taxon>
    </lineage>
</organism>
<protein>
    <submittedName>
        <fullName evidence="1">Uncharacterized protein</fullName>
    </submittedName>
</protein>
<reference evidence="1 2" key="1">
    <citation type="submission" date="2024-09" db="EMBL/GenBank/DDBJ databases">
        <title>Chromosome-scale assembly of Riccia fluitans.</title>
        <authorList>
            <person name="Paukszto L."/>
            <person name="Sawicki J."/>
            <person name="Karawczyk K."/>
            <person name="Piernik-Szablinska J."/>
            <person name="Szczecinska M."/>
            <person name="Mazdziarz M."/>
        </authorList>
    </citation>
    <scope>NUCLEOTIDE SEQUENCE [LARGE SCALE GENOMIC DNA]</scope>
    <source>
        <strain evidence="1">Rf_01</strain>
        <tissue evidence="1">Aerial parts of the thallus</tissue>
    </source>
</reference>
<evidence type="ECO:0000313" key="2">
    <source>
        <dbReference type="Proteomes" id="UP001605036"/>
    </source>
</evidence>
<proteinExistence type="predicted"/>
<accession>A0ABD1ZHX2</accession>
<comment type="caution">
    <text evidence="1">The sequence shown here is derived from an EMBL/GenBank/DDBJ whole genome shotgun (WGS) entry which is preliminary data.</text>
</comment>
<evidence type="ECO:0000313" key="1">
    <source>
        <dbReference type="EMBL" id="KAL2651047.1"/>
    </source>
</evidence>
<name>A0ABD1ZHX2_9MARC</name>
<keyword evidence="2" id="KW-1185">Reference proteome</keyword>
<dbReference type="Proteomes" id="UP001605036">
    <property type="component" value="Unassembled WGS sequence"/>
</dbReference>